<keyword evidence="3" id="KW-1185">Reference proteome</keyword>
<dbReference type="Proteomes" id="UP001576726">
    <property type="component" value="Unassembled WGS sequence"/>
</dbReference>
<evidence type="ECO:0000313" key="2">
    <source>
        <dbReference type="EMBL" id="MFB2652744.1"/>
    </source>
</evidence>
<protein>
    <recommendedName>
        <fullName evidence="4">Rad50/SbcC-type AAA domain-containing protein</fullName>
    </recommendedName>
</protein>
<evidence type="ECO:0000313" key="3">
    <source>
        <dbReference type="Proteomes" id="UP001576726"/>
    </source>
</evidence>
<evidence type="ECO:0000256" key="1">
    <source>
        <dbReference type="SAM" id="Coils"/>
    </source>
</evidence>
<evidence type="ECO:0008006" key="4">
    <source>
        <dbReference type="Google" id="ProtNLM"/>
    </source>
</evidence>
<comment type="caution">
    <text evidence="2">The sequence shown here is derived from an EMBL/GenBank/DDBJ whole genome shotgun (WGS) entry which is preliminary data.</text>
</comment>
<reference evidence="2 3" key="1">
    <citation type="submission" date="2024-09" db="EMBL/GenBank/DDBJ databases">
        <authorList>
            <person name="Zhang Y."/>
        </authorList>
    </citation>
    <scope>NUCLEOTIDE SEQUENCE [LARGE SCALE GENOMIC DNA]</scope>
    <source>
        <strain evidence="2 3">SH314</strain>
    </source>
</reference>
<name>A0ABV4VU95_9GAMM</name>
<sequence length="535" mass="62316">MKFRKFAFGDKKSAFIEDRFQEKLNIIFSNNNNKGKTLVLQGIMYAMGNEPIFPAGFNYQNHYFFIQFDLNDITYFILRKNNTFSVKINNELHILDSVSEFKYFFDRKIFKLPEIIHRGLPKIVDLSLFFQIFFVGQDKRDTSNIFNNGYYNKFDFIEMLYALCDISGTELSSEEIQKLKDDLKQLRNLEKKLSASIDKFNINRAVLETVKSSASYKYYKEQEIKLNKINDKLVDLRKKRYAEKTRLNNHLNLKSELNSLNRTISIGAVSCNDCGSDKITYKSKDLNFDVSNKEVRDSILSSINEKISLKQELISRIDFDITSLQLELDKEISQSHPKLKDIILFKDELENAGSLDRELALKQKEIESISKKLKEATTKQEGLSHRQEVLIKSIVKAMNDIYKIIDNTGIQIFSDLFTKKSVTYSGSEEQEFYFARTYALHVVLNHNFPIIIDSFRDRELSTSKEIKMLEIFEALDKQVIISATLKKEEYNSDKYETYGAITALDYSYNENSKILTEKFNLEFTSICKSFGISIL</sequence>
<feature type="coiled-coil region" evidence="1">
    <location>
        <begin position="169"/>
        <end position="239"/>
    </location>
</feature>
<organism evidence="2 3">
    <name type="scientific">Shewanella seohaensis</name>
    <dbReference type="NCBI Taxonomy" id="755175"/>
    <lineage>
        <taxon>Bacteria</taxon>
        <taxon>Pseudomonadati</taxon>
        <taxon>Pseudomonadota</taxon>
        <taxon>Gammaproteobacteria</taxon>
        <taxon>Alteromonadales</taxon>
        <taxon>Shewanellaceae</taxon>
        <taxon>Shewanella</taxon>
    </lineage>
</organism>
<accession>A0ABV4VU95</accession>
<dbReference type="EMBL" id="JBHFGJ010000003">
    <property type="protein sequence ID" value="MFB2652744.1"/>
    <property type="molecule type" value="Genomic_DNA"/>
</dbReference>
<gene>
    <name evidence="2" type="ORF">ACE02L_08330</name>
</gene>
<keyword evidence="1" id="KW-0175">Coiled coil</keyword>
<dbReference type="RefSeq" id="WP_374918917.1">
    <property type="nucleotide sequence ID" value="NZ_JBHFGJ010000003.1"/>
</dbReference>
<proteinExistence type="predicted"/>